<dbReference type="InterPro" id="IPR051058">
    <property type="entry name" value="GDSL_Est/Lipase"/>
</dbReference>
<dbReference type="AlphaFoldDB" id="A0A5C7IAP8"/>
<keyword evidence="1" id="KW-0378">Hydrolase</keyword>
<reference evidence="3" key="1">
    <citation type="journal article" date="2019" name="Gigascience">
        <title>De novo genome assembly of the endangered Acer yangbiense, a plant species with extremely small populations endemic to Yunnan Province, China.</title>
        <authorList>
            <person name="Yang J."/>
            <person name="Wariss H.M."/>
            <person name="Tao L."/>
            <person name="Zhang R."/>
            <person name="Yun Q."/>
            <person name="Hollingsworth P."/>
            <person name="Dao Z."/>
            <person name="Luo G."/>
            <person name="Guo H."/>
            <person name="Ma Y."/>
            <person name="Sun W."/>
        </authorList>
    </citation>
    <scope>NUCLEOTIDE SEQUENCE [LARGE SCALE GENOMIC DNA]</scope>
    <source>
        <strain evidence="3">cv. Malutang</strain>
    </source>
</reference>
<dbReference type="PANTHER" id="PTHR45648">
    <property type="entry name" value="GDSL LIPASE/ACYLHYDROLASE FAMILY PROTEIN (AFU_ORTHOLOGUE AFUA_4G14700)"/>
    <property type="match status" value="1"/>
</dbReference>
<dbReference type="OrthoDB" id="1424272at2759"/>
<dbReference type="EMBL" id="VAHF01000003">
    <property type="protein sequence ID" value="TXG66161.1"/>
    <property type="molecule type" value="Genomic_DNA"/>
</dbReference>
<dbReference type="Proteomes" id="UP000323000">
    <property type="component" value="Chromosome 3"/>
</dbReference>
<keyword evidence="3" id="KW-1185">Reference proteome</keyword>
<accession>A0A5C7IAP8</accession>
<dbReference type="PANTHER" id="PTHR45648:SF61">
    <property type="entry name" value="GDSL-LIKE LIPASE_ACYLHYDROLASE"/>
    <property type="match status" value="1"/>
</dbReference>
<protein>
    <submittedName>
        <fullName evidence="2">Uncharacterized protein</fullName>
    </submittedName>
</protein>
<dbReference type="GO" id="GO:0016787">
    <property type="term" value="F:hydrolase activity"/>
    <property type="evidence" value="ECO:0007669"/>
    <property type="project" value="UniProtKB-KW"/>
</dbReference>
<organism evidence="2 3">
    <name type="scientific">Acer yangbiense</name>
    <dbReference type="NCBI Taxonomy" id="1000413"/>
    <lineage>
        <taxon>Eukaryota</taxon>
        <taxon>Viridiplantae</taxon>
        <taxon>Streptophyta</taxon>
        <taxon>Embryophyta</taxon>
        <taxon>Tracheophyta</taxon>
        <taxon>Spermatophyta</taxon>
        <taxon>Magnoliopsida</taxon>
        <taxon>eudicotyledons</taxon>
        <taxon>Gunneridae</taxon>
        <taxon>Pentapetalae</taxon>
        <taxon>rosids</taxon>
        <taxon>malvids</taxon>
        <taxon>Sapindales</taxon>
        <taxon>Sapindaceae</taxon>
        <taxon>Hippocastanoideae</taxon>
        <taxon>Acereae</taxon>
        <taxon>Acer</taxon>
    </lineage>
</organism>
<proteinExistence type="predicted"/>
<sequence length="137" mass="15782">MNMFYTSTTGPSDDVATRTKSPLPYLSPELTGKRLLIGANFASAGIGILNDTGIQFLNMIRMFRQLDYFEGIDLLLHASTTPLQELGYTNWGHVGYSLQELDRWVVSRQKWPCEAQMEDAQLKWEEQHHCRSKQQNW</sequence>
<evidence type="ECO:0000313" key="3">
    <source>
        <dbReference type="Proteomes" id="UP000323000"/>
    </source>
</evidence>
<comment type="caution">
    <text evidence="2">The sequence shown here is derived from an EMBL/GenBank/DDBJ whole genome shotgun (WGS) entry which is preliminary data.</text>
</comment>
<evidence type="ECO:0000313" key="2">
    <source>
        <dbReference type="EMBL" id="TXG66161.1"/>
    </source>
</evidence>
<evidence type="ECO:0000256" key="1">
    <source>
        <dbReference type="ARBA" id="ARBA00022801"/>
    </source>
</evidence>
<gene>
    <name evidence="2" type="ORF">EZV62_007436</name>
</gene>
<name>A0A5C7IAP8_9ROSI</name>